<keyword evidence="1" id="KW-0472">Membrane</keyword>
<accession>B3NS85</accession>
<reference evidence="2 3" key="1">
    <citation type="journal article" date="2007" name="Nature">
        <title>Evolution of genes and genomes on the Drosophila phylogeny.</title>
        <authorList>
            <consortium name="Drosophila 12 Genomes Consortium"/>
            <person name="Clark A.G."/>
            <person name="Eisen M.B."/>
            <person name="Smith D.R."/>
            <person name="Bergman C.M."/>
            <person name="Oliver B."/>
            <person name="Markow T.A."/>
            <person name="Kaufman T.C."/>
            <person name="Kellis M."/>
            <person name="Gelbart W."/>
            <person name="Iyer V.N."/>
            <person name="Pollard D.A."/>
            <person name="Sackton T.B."/>
            <person name="Larracuente A.M."/>
            <person name="Singh N.D."/>
            <person name="Abad J.P."/>
            <person name="Abt D.N."/>
            <person name="Adryan B."/>
            <person name="Aguade M."/>
            <person name="Akashi H."/>
            <person name="Anderson W.W."/>
            <person name="Aquadro C.F."/>
            <person name="Ardell D.H."/>
            <person name="Arguello R."/>
            <person name="Artieri C.G."/>
            <person name="Barbash D.A."/>
            <person name="Barker D."/>
            <person name="Barsanti P."/>
            <person name="Batterham P."/>
            <person name="Batzoglou S."/>
            <person name="Begun D."/>
            <person name="Bhutkar A."/>
            <person name="Blanco E."/>
            <person name="Bosak S.A."/>
            <person name="Bradley R.K."/>
            <person name="Brand A.D."/>
            <person name="Brent M.R."/>
            <person name="Brooks A.N."/>
            <person name="Brown R.H."/>
            <person name="Butlin R.K."/>
            <person name="Caggese C."/>
            <person name="Calvi B.R."/>
            <person name="Bernardo de Carvalho A."/>
            <person name="Caspi A."/>
            <person name="Castrezana S."/>
            <person name="Celniker S.E."/>
            <person name="Chang J.L."/>
            <person name="Chapple C."/>
            <person name="Chatterji S."/>
            <person name="Chinwalla A."/>
            <person name="Civetta A."/>
            <person name="Clifton S.W."/>
            <person name="Comeron J.M."/>
            <person name="Costello J.C."/>
            <person name="Coyne J.A."/>
            <person name="Daub J."/>
            <person name="David R.G."/>
            <person name="Delcher A.L."/>
            <person name="Delehaunty K."/>
            <person name="Do C.B."/>
            <person name="Ebling H."/>
            <person name="Edwards K."/>
            <person name="Eickbush T."/>
            <person name="Evans J.D."/>
            <person name="Filipski A."/>
            <person name="Findeiss S."/>
            <person name="Freyhult E."/>
            <person name="Fulton L."/>
            <person name="Fulton R."/>
            <person name="Garcia A.C."/>
            <person name="Gardiner A."/>
            <person name="Garfield D.A."/>
            <person name="Garvin B.E."/>
            <person name="Gibson G."/>
            <person name="Gilbert D."/>
            <person name="Gnerre S."/>
            <person name="Godfrey J."/>
            <person name="Good R."/>
            <person name="Gotea V."/>
            <person name="Gravely B."/>
            <person name="Greenberg A.J."/>
            <person name="Griffiths-Jones S."/>
            <person name="Gross S."/>
            <person name="Guigo R."/>
            <person name="Gustafson E.A."/>
            <person name="Haerty W."/>
            <person name="Hahn M.W."/>
            <person name="Halligan D.L."/>
            <person name="Halpern A.L."/>
            <person name="Halter G.M."/>
            <person name="Han M.V."/>
            <person name="Heger A."/>
            <person name="Hillier L."/>
            <person name="Hinrichs A.S."/>
            <person name="Holmes I."/>
            <person name="Hoskins R.A."/>
            <person name="Hubisz M.J."/>
            <person name="Hultmark D."/>
            <person name="Huntley M.A."/>
            <person name="Jaffe D.B."/>
            <person name="Jagadeeshan S."/>
            <person name="Jeck W.R."/>
            <person name="Johnson J."/>
            <person name="Jones C.D."/>
            <person name="Jordan W.C."/>
            <person name="Karpen G.H."/>
            <person name="Kataoka E."/>
            <person name="Keightley P.D."/>
            <person name="Kheradpour P."/>
            <person name="Kirkness E.F."/>
            <person name="Koerich L.B."/>
            <person name="Kristiansen K."/>
            <person name="Kudrna D."/>
            <person name="Kulathinal R.J."/>
            <person name="Kumar S."/>
            <person name="Kwok R."/>
            <person name="Lander E."/>
            <person name="Langley C.H."/>
            <person name="Lapoint R."/>
            <person name="Lazzaro B.P."/>
            <person name="Lee S.J."/>
            <person name="Levesque L."/>
            <person name="Li R."/>
            <person name="Lin C.F."/>
            <person name="Lin M.F."/>
            <person name="Lindblad-Toh K."/>
            <person name="Llopart A."/>
            <person name="Long M."/>
            <person name="Low L."/>
            <person name="Lozovsky E."/>
            <person name="Lu J."/>
            <person name="Luo M."/>
            <person name="Machado C.A."/>
            <person name="Makalowski W."/>
            <person name="Marzo M."/>
            <person name="Matsuda M."/>
            <person name="Matzkin L."/>
            <person name="McAllister B."/>
            <person name="McBride C.S."/>
            <person name="McKernan B."/>
            <person name="McKernan K."/>
            <person name="Mendez-Lago M."/>
            <person name="Minx P."/>
            <person name="Mollenhauer M.U."/>
            <person name="Montooth K."/>
            <person name="Mount S.M."/>
            <person name="Mu X."/>
            <person name="Myers E."/>
            <person name="Negre B."/>
            <person name="Newfeld S."/>
            <person name="Nielsen R."/>
            <person name="Noor M.A."/>
            <person name="O'Grady P."/>
            <person name="Pachter L."/>
            <person name="Papaceit M."/>
            <person name="Parisi M.J."/>
            <person name="Parisi M."/>
            <person name="Parts L."/>
            <person name="Pedersen J.S."/>
            <person name="Pesole G."/>
            <person name="Phillippy A.M."/>
            <person name="Ponting C.P."/>
            <person name="Pop M."/>
            <person name="Porcelli D."/>
            <person name="Powell J.R."/>
            <person name="Prohaska S."/>
            <person name="Pruitt K."/>
            <person name="Puig M."/>
            <person name="Quesneville H."/>
            <person name="Ram K.R."/>
            <person name="Rand D."/>
            <person name="Rasmussen M.D."/>
            <person name="Reed L.K."/>
            <person name="Reenan R."/>
            <person name="Reily A."/>
            <person name="Remington K.A."/>
            <person name="Rieger T.T."/>
            <person name="Ritchie M.G."/>
            <person name="Robin C."/>
            <person name="Rogers Y.H."/>
            <person name="Rohde C."/>
            <person name="Rozas J."/>
            <person name="Rubenfield M.J."/>
            <person name="Ruiz A."/>
            <person name="Russo S."/>
            <person name="Salzberg S.L."/>
            <person name="Sanchez-Gracia A."/>
            <person name="Saranga D.J."/>
            <person name="Sato H."/>
            <person name="Schaeffer S.W."/>
            <person name="Schatz M.C."/>
            <person name="Schlenke T."/>
            <person name="Schwartz R."/>
            <person name="Segarra C."/>
            <person name="Singh R.S."/>
            <person name="Sirot L."/>
            <person name="Sirota M."/>
            <person name="Sisneros N.B."/>
            <person name="Smith C.D."/>
            <person name="Smith T.F."/>
            <person name="Spieth J."/>
            <person name="Stage D.E."/>
            <person name="Stark A."/>
            <person name="Stephan W."/>
            <person name="Strausberg R.L."/>
            <person name="Strempel S."/>
            <person name="Sturgill D."/>
            <person name="Sutton G."/>
            <person name="Sutton G.G."/>
            <person name="Tao W."/>
            <person name="Teichmann S."/>
            <person name="Tobari Y.N."/>
            <person name="Tomimura Y."/>
            <person name="Tsolas J.M."/>
            <person name="Valente V.L."/>
            <person name="Venter E."/>
            <person name="Venter J.C."/>
            <person name="Vicario S."/>
            <person name="Vieira F.G."/>
            <person name="Vilella A.J."/>
            <person name="Villasante A."/>
            <person name="Walenz B."/>
            <person name="Wang J."/>
            <person name="Wasserman M."/>
            <person name="Watts T."/>
            <person name="Wilson D."/>
            <person name="Wilson R.K."/>
            <person name="Wing R.A."/>
            <person name="Wolfner M.F."/>
            <person name="Wong A."/>
            <person name="Wong G.K."/>
            <person name="Wu C.I."/>
            <person name="Wu G."/>
            <person name="Yamamoto D."/>
            <person name="Yang H.P."/>
            <person name="Yang S.P."/>
            <person name="Yorke J.A."/>
            <person name="Yoshida K."/>
            <person name="Zdobnov E."/>
            <person name="Zhang P."/>
            <person name="Zhang Y."/>
            <person name="Zimin A.V."/>
            <person name="Baldwin J."/>
            <person name="Abdouelleil A."/>
            <person name="Abdulkadir J."/>
            <person name="Abebe A."/>
            <person name="Abera B."/>
            <person name="Abreu J."/>
            <person name="Acer S.C."/>
            <person name="Aftuck L."/>
            <person name="Alexander A."/>
            <person name="An P."/>
            <person name="Anderson E."/>
            <person name="Anderson S."/>
            <person name="Arachi H."/>
            <person name="Azer M."/>
            <person name="Bachantsang P."/>
            <person name="Barry A."/>
            <person name="Bayul T."/>
            <person name="Berlin A."/>
            <person name="Bessette D."/>
            <person name="Bloom T."/>
            <person name="Blye J."/>
            <person name="Boguslavskiy L."/>
            <person name="Bonnet C."/>
            <person name="Boukhgalter B."/>
            <person name="Bourzgui I."/>
            <person name="Brown A."/>
            <person name="Cahill P."/>
            <person name="Channer S."/>
            <person name="Cheshatsang Y."/>
            <person name="Chuda L."/>
            <person name="Citroen M."/>
            <person name="Collymore A."/>
            <person name="Cooke P."/>
            <person name="Costello M."/>
            <person name="D'Aco K."/>
            <person name="Daza R."/>
            <person name="De Haan G."/>
            <person name="DeGray S."/>
            <person name="DeMaso C."/>
            <person name="Dhargay N."/>
            <person name="Dooley K."/>
            <person name="Dooley E."/>
            <person name="Doricent M."/>
            <person name="Dorje P."/>
            <person name="Dorjee K."/>
            <person name="Dupes A."/>
            <person name="Elong R."/>
            <person name="Falk J."/>
            <person name="Farina A."/>
            <person name="Faro S."/>
            <person name="Ferguson D."/>
            <person name="Fisher S."/>
            <person name="Foley C.D."/>
            <person name="Franke A."/>
            <person name="Friedrich D."/>
            <person name="Gadbois L."/>
            <person name="Gearin G."/>
            <person name="Gearin C.R."/>
            <person name="Giannoukos G."/>
            <person name="Goode T."/>
            <person name="Graham J."/>
            <person name="Grandbois E."/>
            <person name="Grewal S."/>
            <person name="Gyaltsen K."/>
            <person name="Hafez N."/>
            <person name="Hagos B."/>
            <person name="Hall J."/>
            <person name="Henson C."/>
            <person name="Hollinger A."/>
            <person name="Honan T."/>
            <person name="Huard M.D."/>
            <person name="Hughes L."/>
            <person name="Hurhula B."/>
            <person name="Husby M.E."/>
            <person name="Kamat A."/>
            <person name="Kanga B."/>
            <person name="Kashin S."/>
            <person name="Khazanovich D."/>
            <person name="Kisner P."/>
            <person name="Lance K."/>
            <person name="Lara M."/>
            <person name="Lee W."/>
            <person name="Lennon N."/>
            <person name="Letendre F."/>
            <person name="LeVine R."/>
            <person name="Lipovsky A."/>
            <person name="Liu X."/>
            <person name="Liu J."/>
            <person name="Liu S."/>
            <person name="Lokyitsang T."/>
            <person name="Lokyitsang Y."/>
            <person name="Lubonja R."/>
            <person name="Lui A."/>
            <person name="MacDonald P."/>
            <person name="Magnisalis V."/>
            <person name="Maru K."/>
            <person name="Matthews C."/>
            <person name="McCusker W."/>
            <person name="McDonough S."/>
            <person name="Mehta T."/>
            <person name="Meldrim J."/>
            <person name="Meneus L."/>
            <person name="Mihai O."/>
            <person name="Mihalev A."/>
            <person name="Mihova T."/>
            <person name="Mittelman R."/>
            <person name="Mlenga V."/>
            <person name="Montmayeur A."/>
            <person name="Mulrain L."/>
            <person name="Navidi A."/>
            <person name="Naylor J."/>
            <person name="Negash T."/>
            <person name="Nguyen T."/>
            <person name="Nguyen N."/>
            <person name="Nicol R."/>
            <person name="Norbu C."/>
            <person name="Norbu N."/>
            <person name="Novod N."/>
            <person name="O'Neill B."/>
            <person name="Osman S."/>
            <person name="Markiewicz E."/>
            <person name="Oyono O.L."/>
            <person name="Patti C."/>
            <person name="Phunkhang P."/>
            <person name="Pierre F."/>
            <person name="Priest M."/>
            <person name="Raghuraman S."/>
            <person name="Rege F."/>
            <person name="Reyes R."/>
            <person name="Rise C."/>
            <person name="Rogov P."/>
            <person name="Ross K."/>
            <person name="Ryan E."/>
            <person name="Settipalli S."/>
            <person name="Shea T."/>
            <person name="Sherpa N."/>
            <person name="Shi L."/>
            <person name="Shih D."/>
            <person name="Sparrow T."/>
            <person name="Spaulding J."/>
            <person name="Stalker J."/>
            <person name="Stange-Thomann N."/>
            <person name="Stavropoulos S."/>
            <person name="Stone C."/>
            <person name="Strader C."/>
            <person name="Tesfaye S."/>
            <person name="Thomson T."/>
            <person name="Thoulutsang Y."/>
            <person name="Thoulutsang D."/>
            <person name="Topham K."/>
            <person name="Topping I."/>
            <person name="Tsamla T."/>
            <person name="Vassiliev H."/>
            <person name="Vo A."/>
            <person name="Wangchuk T."/>
            <person name="Wangdi T."/>
            <person name="Weiand M."/>
            <person name="Wilkinson J."/>
            <person name="Wilson A."/>
            <person name="Yadav S."/>
            <person name="Young G."/>
            <person name="Yu Q."/>
            <person name="Zembek L."/>
            <person name="Zhong D."/>
            <person name="Zimmer A."/>
            <person name="Zwirko Z."/>
            <person name="Jaffe D.B."/>
            <person name="Alvarez P."/>
            <person name="Brockman W."/>
            <person name="Butler J."/>
            <person name="Chin C."/>
            <person name="Gnerre S."/>
            <person name="Grabherr M."/>
            <person name="Kleber M."/>
            <person name="Mauceli E."/>
            <person name="MacCallum I."/>
        </authorList>
    </citation>
    <scope>NUCLEOTIDE SEQUENCE [LARGE SCALE GENOMIC DNA]</scope>
    <source>
        <strain evidence="2 3">TSC#14021-0224.01</strain>
    </source>
</reference>
<dbReference type="PhylomeDB" id="B3NS85"/>
<dbReference type="OMA" id="WEHGERC"/>
<feature type="transmembrane region" description="Helical" evidence="1">
    <location>
        <begin position="43"/>
        <end position="61"/>
    </location>
</feature>
<feature type="transmembrane region" description="Helical" evidence="1">
    <location>
        <begin position="67"/>
        <end position="85"/>
    </location>
</feature>
<name>B3NS85_DROER</name>
<organism evidence="2 3">
    <name type="scientific">Drosophila erecta</name>
    <name type="common">Fruit fly</name>
    <dbReference type="NCBI Taxonomy" id="7220"/>
    <lineage>
        <taxon>Eukaryota</taxon>
        <taxon>Metazoa</taxon>
        <taxon>Ecdysozoa</taxon>
        <taxon>Arthropoda</taxon>
        <taxon>Hexapoda</taxon>
        <taxon>Insecta</taxon>
        <taxon>Pterygota</taxon>
        <taxon>Neoptera</taxon>
        <taxon>Endopterygota</taxon>
        <taxon>Diptera</taxon>
        <taxon>Brachycera</taxon>
        <taxon>Muscomorpha</taxon>
        <taxon>Ephydroidea</taxon>
        <taxon>Drosophilidae</taxon>
        <taxon>Drosophila</taxon>
        <taxon>Sophophora</taxon>
    </lineage>
</organism>
<evidence type="ECO:0000313" key="2">
    <source>
        <dbReference type="EMBL" id="EDV56387.1"/>
    </source>
</evidence>
<dbReference type="Proteomes" id="UP000008711">
    <property type="component" value="Unassembled WGS sequence"/>
</dbReference>
<protein>
    <submittedName>
        <fullName evidence="2">Uncharacterized protein</fullName>
    </submittedName>
</protein>
<dbReference type="EMBL" id="CH954179">
    <property type="protein sequence ID" value="EDV56387.1"/>
    <property type="molecule type" value="Genomic_DNA"/>
</dbReference>
<dbReference type="HOGENOM" id="CLU_2322839_0_0_1"/>
<dbReference type="AlphaFoldDB" id="B3NS85"/>
<keyword evidence="3" id="KW-1185">Reference proteome</keyword>
<evidence type="ECO:0000256" key="1">
    <source>
        <dbReference type="SAM" id="Phobius"/>
    </source>
</evidence>
<keyword evidence="1" id="KW-1133">Transmembrane helix</keyword>
<dbReference type="KEGG" id="der:6546908"/>
<keyword evidence="1" id="KW-0812">Transmembrane</keyword>
<proteinExistence type="predicted"/>
<sequence length="89" mass="10140">MEKIYSSVGVLEQNGRKSDELCVTLFLSCVHRNVSTSTAMGELIVFVLFLVGTFYTIIFFFRLALSLVKPFLTVVIALLIFRFLVNERN</sequence>
<dbReference type="OrthoDB" id="8028675at2759"/>
<reference evidence="2 3" key="2">
    <citation type="journal article" date="2008" name="Bioinformatics">
        <title>Assembly reconciliation.</title>
        <authorList>
            <person name="Zimin A.V."/>
            <person name="Smith D.R."/>
            <person name="Sutton G."/>
            <person name="Yorke J.A."/>
        </authorList>
    </citation>
    <scope>NUCLEOTIDE SEQUENCE [LARGE SCALE GENOMIC DNA]</scope>
    <source>
        <strain evidence="2 3">TSC#14021-0224.01</strain>
    </source>
</reference>
<evidence type="ECO:0000313" key="3">
    <source>
        <dbReference type="Proteomes" id="UP000008711"/>
    </source>
</evidence>
<gene>
    <name evidence="2" type="primary">Dere\GG20246</name>
    <name evidence="2" type="synonym">dere_GLEANR_5060</name>
    <name evidence="2" type="synonym">GG20246</name>
    <name evidence="2" type="ORF">Dere_GG20246</name>
</gene>